<dbReference type="AlphaFoldDB" id="A0AAX2JFQ1"/>
<proteinExistence type="predicted"/>
<dbReference type="GO" id="GO:0050311">
    <property type="term" value="F:sulfite reductase (ferredoxin) activity"/>
    <property type="evidence" value="ECO:0007669"/>
    <property type="project" value="UniProtKB-EC"/>
</dbReference>
<gene>
    <name evidence="9" type="primary">sir</name>
    <name evidence="9" type="ORF">NCTC12112_02971</name>
</gene>
<protein>
    <submittedName>
        <fullName evidence="9">Sulfite reductase [ferredoxin]</fullName>
        <ecNumber evidence="9">1.8.7.1</ecNumber>
    </submittedName>
</protein>
<evidence type="ECO:0000313" key="10">
    <source>
        <dbReference type="Proteomes" id="UP000249008"/>
    </source>
</evidence>
<evidence type="ECO:0000259" key="8">
    <source>
        <dbReference type="Pfam" id="PF03460"/>
    </source>
</evidence>
<dbReference type="Pfam" id="PF01077">
    <property type="entry name" value="NIR_SIR"/>
    <property type="match status" value="2"/>
</dbReference>
<keyword evidence="2" id="KW-0349">Heme</keyword>
<dbReference type="PANTHER" id="PTHR32439">
    <property type="entry name" value="FERREDOXIN--NITRITE REDUCTASE, CHLOROPLASTIC"/>
    <property type="match status" value="1"/>
</dbReference>
<dbReference type="RefSeq" id="WP_005979713.1">
    <property type="nucleotide sequence ID" value="NZ_CABKNW010000004.1"/>
</dbReference>
<organism evidence="9 10">
    <name type="scientific">Fusobacterium ulcerans</name>
    <dbReference type="NCBI Taxonomy" id="861"/>
    <lineage>
        <taxon>Bacteria</taxon>
        <taxon>Fusobacteriati</taxon>
        <taxon>Fusobacteriota</taxon>
        <taxon>Fusobacteriia</taxon>
        <taxon>Fusobacteriales</taxon>
        <taxon>Fusobacteriaceae</taxon>
        <taxon>Fusobacterium</taxon>
    </lineage>
</organism>
<dbReference type="GO" id="GO:0051539">
    <property type="term" value="F:4 iron, 4 sulfur cluster binding"/>
    <property type="evidence" value="ECO:0007669"/>
    <property type="project" value="UniProtKB-KW"/>
</dbReference>
<dbReference type="InterPro" id="IPR045854">
    <property type="entry name" value="NO2/SO3_Rdtase_4Fe4S_sf"/>
</dbReference>
<feature type="domain" description="Nitrite/sulphite reductase 4Fe-4S" evidence="7">
    <location>
        <begin position="118"/>
        <end position="268"/>
    </location>
</feature>
<dbReference type="Proteomes" id="UP000249008">
    <property type="component" value="Chromosome 1"/>
</dbReference>
<dbReference type="SUPFAM" id="SSF55124">
    <property type="entry name" value="Nitrite/Sulfite reductase N-terminal domain-like"/>
    <property type="match status" value="2"/>
</dbReference>
<feature type="domain" description="Nitrite/Sulfite reductase ferredoxin-like" evidence="8">
    <location>
        <begin position="305"/>
        <end position="366"/>
    </location>
</feature>
<dbReference type="GO" id="GO:0046872">
    <property type="term" value="F:metal ion binding"/>
    <property type="evidence" value="ECO:0007669"/>
    <property type="project" value="UniProtKB-KW"/>
</dbReference>
<evidence type="ECO:0000256" key="1">
    <source>
        <dbReference type="ARBA" id="ARBA00022485"/>
    </source>
</evidence>
<keyword evidence="4 9" id="KW-0560">Oxidoreductase</keyword>
<dbReference type="InterPro" id="IPR036136">
    <property type="entry name" value="Nit/Sulf_reduc_fer-like_dom_sf"/>
</dbReference>
<dbReference type="PRINTS" id="PR00397">
    <property type="entry name" value="SIROHAEM"/>
</dbReference>
<dbReference type="Gene3D" id="3.30.413.10">
    <property type="entry name" value="Sulfite Reductase Hemoprotein, domain 1"/>
    <property type="match status" value="2"/>
</dbReference>
<dbReference type="KEGG" id="ful:C4N20_05420"/>
<name>A0AAX2JFQ1_9FUSO</name>
<dbReference type="Pfam" id="PF03460">
    <property type="entry name" value="NIR_SIR_ferr"/>
    <property type="match status" value="2"/>
</dbReference>
<evidence type="ECO:0000256" key="3">
    <source>
        <dbReference type="ARBA" id="ARBA00022723"/>
    </source>
</evidence>
<dbReference type="InterPro" id="IPR006066">
    <property type="entry name" value="NO2/SO3_Rdtase_FeS/sirohaem_BS"/>
</dbReference>
<evidence type="ECO:0000259" key="7">
    <source>
        <dbReference type="Pfam" id="PF01077"/>
    </source>
</evidence>
<feature type="domain" description="Nitrite/Sulfite reductase ferredoxin-like" evidence="8">
    <location>
        <begin position="42"/>
        <end position="108"/>
    </location>
</feature>
<evidence type="ECO:0000256" key="4">
    <source>
        <dbReference type="ARBA" id="ARBA00023002"/>
    </source>
</evidence>
<keyword evidence="1" id="KW-0004">4Fe-4S</keyword>
<dbReference type="SUPFAM" id="SSF56014">
    <property type="entry name" value="Nitrite and sulphite reductase 4Fe-4S domain-like"/>
    <property type="match status" value="2"/>
</dbReference>
<dbReference type="EMBL" id="LS483487">
    <property type="protein sequence ID" value="SQJ14841.1"/>
    <property type="molecule type" value="Genomic_DNA"/>
</dbReference>
<dbReference type="Gene3D" id="3.90.480.10">
    <property type="entry name" value="Sulfite Reductase Hemoprotein,Domain 2"/>
    <property type="match status" value="1"/>
</dbReference>
<sequence length="518" mass="58881">MNKQDEILKLEISKLREAGHKFVNKEISVGDFKGISGGMGVYAQRGGQDFMIRFRTNSGLMSIDHLELIKNFTEKYEIEDIHFTTRQAIQLHHLKIDDICDIMETALEHKLYTRGGGGNYPRNVAISPMSGVEKGEIFDVTEFALKISEYFMNRITEYKLPRKLKVALSSSDRDAAGATINDLGFIAAQENGEPFFRMYLAGGLGNNPGISIPYDKKVAPKEILYYIEAMINLFIAEGDYNNRAKARTRYIPRRMGIAEFLAAYEKHLIKVKEEKNLDLDIKAVLSETQEEYSHNLEENLSLVHQRQDGLYTVIIHPLNGQISSKDFEKVAVFIKENKNAEARLSMTESMYVRNLNEEQAKVLLEITDKFRQKTKIQQSMSCVGIPTCQIGIEQSQTLVKNILEYIQKNNISEENLPSVYVSGCQNSCGRHQVGDMGFAGGKKRVGDKIEDVFDIYIGGMVSREKTILGTKLGTMLMSQIPEFIGELAIELEKSNMDYRKYITEKNENFMELVKKYLV</sequence>
<reference evidence="9 10" key="1">
    <citation type="submission" date="2018-06" db="EMBL/GenBank/DDBJ databases">
        <authorList>
            <consortium name="Pathogen Informatics"/>
            <person name="Doyle S."/>
        </authorList>
    </citation>
    <scope>NUCLEOTIDE SEQUENCE [LARGE SCALE GENOMIC DNA]</scope>
    <source>
        <strain evidence="9 10">NCTC12112</strain>
    </source>
</reference>
<dbReference type="GO" id="GO:0020037">
    <property type="term" value="F:heme binding"/>
    <property type="evidence" value="ECO:0007669"/>
    <property type="project" value="InterPro"/>
</dbReference>
<dbReference type="InterPro" id="IPR051329">
    <property type="entry name" value="NIR_SIR_4Fe-4S"/>
</dbReference>
<dbReference type="PROSITE" id="PS00365">
    <property type="entry name" value="NIR_SIR"/>
    <property type="match status" value="1"/>
</dbReference>
<dbReference type="InterPro" id="IPR006067">
    <property type="entry name" value="NO2/SO3_Rdtase_4Fe4S_dom"/>
</dbReference>
<dbReference type="GeneID" id="78454237"/>
<evidence type="ECO:0000256" key="6">
    <source>
        <dbReference type="ARBA" id="ARBA00023014"/>
    </source>
</evidence>
<accession>A0AAX2JFQ1</accession>
<keyword evidence="5" id="KW-0408">Iron</keyword>
<keyword evidence="3" id="KW-0479">Metal-binding</keyword>
<dbReference type="InterPro" id="IPR005117">
    <property type="entry name" value="NiRdtase/SiRdtase_haem-b_fer"/>
</dbReference>
<evidence type="ECO:0000313" key="9">
    <source>
        <dbReference type="EMBL" id="SQJ14841.1"/>
    </source>
</evidence>
<dbReference type="EC" id="1.8.7.1" evidence="9"/>
<keyword evidence="6" id="KW-0411">Iron-sulfur</keyword>
<evidence type="ECO:0000256" key="5">
    <source>
        <dbReference type="ARBA" id="ARBA00023004"/>
    </source>
</evidence>
<evidence type="ECO:0000256" key="2">
    <source>
        <dbReference type="ARBA" id="ARBA00022617"/>
    </source>
</evidence>
<dbReference type="PANTHER" id="PTHR32439:SF9">
    <property type="entry name" value="BLR3264 PROTEIN"/>
    <property type="match status" value="1"/>
</dbReference>
<feature type="domain" description="Nitrite/sulphite reductase 4Fe-4S" evidence="7">
    <location>
        <begin position="376"/>
        <end position="466"/>
    </location>
</feature>